<dbReference type="SUPFAM" id="SSF53335">
    <property type="entry name" value="S-adenosyl-L-methionine-dependent methyltransferases"/>
    <property type="match status" value="1"/>
</dbReference>
<reference evidence="1 2" key="1">
    <citation type="journal article" date="2011" name="Front. Microbiol.">
        <title>Genomic signatures of strain selection and enhancement in Bacillus atrophaeus var. globigii, a historical biowarfare simulant.</title>
        <authorList>
            <person name="Gibbons H.S."/>
            <person name="Broomall S.M."/>
            <person name="McNew L.A."/>
            <person name="Daligault H."/>
            <person name="Chapman C."/>
            <person name="Bruce D."/>
            <person name="Karavis M."/>
            <person name="Krepps M."/>
            <person name="McGregor P.A."/>
            <person name="Hong C."/>
            <person name="Park K.H."/>
            <person name="Akmal A."/>
            <person name="Feldman A."/>
            <person name="Lin J.S."/>
            <person name="Chang W.E."/>
            <person name="Higgs B.W."/>
            <person name="Demirev P."/>
            <person name="Lindquist J."/>
            <person name="Liem A."/>
            <person name="Fochler E."/>
            <person name="Read T.D."/>
            <person name="Tapia R."/>
            <person name="Johnson S."/>
            <person name="Bishop-Lilly K.A."/>
            <person name="Detter C."/>
            <person name="Han C."/>
            <person name="Sozhamannan S."/>
            <person name="Rosenzweig C.N."/>
            <person name="Skowronski E.W."/>
        </authorList>
    </citation>
    <scope>NUCLEOTIDE SEQUENCE [LARGE SCALE GENOMIC DNA]</scope>
    <source>
        <strain evidence="1 2">PIT1</strain>
    </source>
</reference>
<evidence type="ECO:0000313" key="2">
    <source>
        <dbReference type="Proteomes" id="UP000288279"/>
    </source>
</evidence>
<dbReference type="EMBL" id="PIQG01000001">
    <property type="protein sequence ID" value="RUO79068.1"/>
    <property type="molecule type" value="Genomic_DNA"/>
</dbReference>
<evidence type="ECO:0008006" key="3">
    <source>
        <dbReference type="Google" id="ProtNLM"/>
    </source>
</evidence>
<dbReference type="OrthoDB" id="6191410at2"/>
<proteinExistence type="predicted"/>
<dbReference type="RefSeq" id="WP_126824357.1">
    <property type="nucleotide sequence ID" value="NZ_PIQG01000001.1"/>
</dbReference>
<dbReference type="Proteomes" id="UP000288279">
    <property type="component" value="Unassembled WGS sequence"/>
</dbReference>
<name>A0A432ZMG8_9GAMM</name>
<evidence type="ECO:0000313" key="1">
    <source>
        <dbReference type="EMBL" id="RUO79068.1"/>
    </source>
</evidence>
<dbReference type="Gene3D" id="3.40.50.150">
    <property type="entry name" value="Vaccinia Virus protein VP39"/>
    <property type="match status" value="1"/>
</dbReference>
<keyword evidence="2" id="KW-1185">Reference proteome</keyword>
<protein>
    <recommendedName>
        <fullName evidence="3">Methyltransferase type 11 domain-containing protein</fullName>
    </recommendedName>
</protein>
<sequence length="241" mass="27711">MLKPALSQRRFEALQAWSEIPTGEWLQAEVAAQLDGLSERIFGYYFARVGALSASIPLPHLRVRRDISIAPSGTAAVIAQPTAWPFGEHSLDGLLSVLQLEFQHDPHLYLRELSRSLVANGYFIHVGMNPFALAQLRRLAWWQQQPSIFAGRWFSQARVKDWLHLLNFEVVDSGYFAPTMLIESLDSRNRVQKGVFKLLPKLSAMYYIVGRKREYPLTWIKLRPQVKQRLQTMPLANRLEQ</sequence>
<organism evidence="1 2">
    <name type="scientific">Pseudidiomarina taiwanensis</name>
    <dbReference type="NCBI Taxonomy" id="337250"/>
    <lineage>
        <taxon>Bacteria</taxon>
        <taxon>Pseudomonadati</taxon>
        <taxon>Pseudomonadota</taxon>
        <taxon>Gammaproteobacteria</taxon>
        <taxon>Alteromonadales</taxon>
        <taxon>Idiomarinaceae</taxon>
        <taxon>Pseudidiomarina</taxon>
    </lineage>
</organism>
<comment type="caution">
    <text evidence="1">The sequence shown here is derived from an EMBL/GenBank/DDBJ whole genome shotgun (WGS) entry which is preliminary data.</text>
</comment>
<dbReference type="AlphaFoldDB" id="A0A432ZMG8"/>
<gene>
    <name evidence="1" type="ORF">CWI83_00670</name>
</gene>
<accession>A0A432ZMG8</accession>
<dbReference type="InterPro" id="IPR029063">
    <property type="entry name" value="SAM-dependent_MTases_sf"/>
</dbReference>